<keyword evidence="3" id="KW-1185">Reference proteome</keyword>
<name>A0A8S3VI50_MYTED</name>
<dbReference type="CDD" id="cd00063">
    <property type="entry name" value="FN3"/>
    <property type="match status" value="1"/>
</dbReference>
<feature type="domain" description="Fibronectin type-III" evidence="1">
    <location>
        <begin position="85"/>
        <end position="181"/>
    </location>
</feature>
<evidence type="ECO:0000313" key="2">
    <source>
        <dbReference type="EMBL" id="CAG2257483.1"/>
    </source>
</evidence>
<dbReference type="InterPro" id="IPR027417">
    <property type="entry name" value="P-loop_NTPase"/>
</dbReference>
<dbReference type="PROSITE" id="PS50853">
    <property type="entry name" value="FN3"/>
    <property type="match status" value="1"/>
</dbReference>
<dbReference type="Proteomes" id="UP000683360">
    <property type="component" value="Unassembled WGS sequence"/>
</dbReference>
<dbReference type="InterPro" id="IPR013783">
    <property type="entry name" value="Ig-like_fold"/>
</dbReference>
<dbReference type="Gene3D" id="2.60.40.10">
    <property type="entry name" value="Immunoglobulins"/>
    <property type="match status" value="1"/>
</dbReference>
<protein>
    <recommendedName>
        <fullName evidence="1">Fibronectin type-III domain-containing protein</fullName>
    </recommendedName>
</protein>
<dbReference type="SMART" id="SM00060">
    <property type="entry name" value="FN3"/>
    <property type="match status" value="1"/>
</dbReference>
<dbReference type="Pfam" id="PF00041">
    <property type="entry name" value="fn3"/>
    <property type="match status" value="1"/>
</dbReference>
<evidence type="ECO:0000259" key="1">
    <source>
        <dbReference type="PROSITE" id="PS50853"/>
    </source>
</evidence>
<dbReference type="CDD" id="cd00882">
    <property type="entry name" value="Ras_like_GTPase"/>
    <property type="match status" value="1"/>
</dbReference>
<dbReference type="PANTHER" id="PTHR32046">
    <property type="entry name" value="G DOMAIN-CONTAINING PROTEIN"/>
    <property type="match status" value="1"/>
</dbReference>
<dbReference type="PANTHER" id="PTHR32046:SF14">
    <property type="match status" value="1"/>
</dbReference>
<dbReference type="Gene3D" id="3.40.50.300">
    <property type="entry name" value="P-loop containing nucleotide triphosphate hydrolases"/>
    <property type="match status" value="1"/>
</dbReference>
<proteinExistence type="predicted"/>
<dbReference type="InterPro" id="IPR041686">
    <property type="entry name" value="Znf-CCCH_3"/>
</dbReference>
<organism evidence="2 3">
    <name type="scientific">Mytilus edulis</name>
    <name type="common">Blue mussel</name>
    <dbReference type="NCBI Taxonomy" id="6550"/>
    <lineage>
        <taxon>Eukaryota</taxon>
        <taxon>Metazoa</taxon>
        <taxon>Spiralia</taxon>
        <taxon>Lophotrochozoa</taxon>
        <taxon>Mollusca</taxon>
        <taxon>Bivalvia</taxon>
        <taxon>Autobranchia</taxon>
        <taxon>Pteriomorphia</taxon>
        <taxon>Mytilida</taxon>
        <taxon>Mytiloidea</taxon>
        <taxon>Mytilidae</taxon>
        <taxon>Mytilinae</taxon>
        <taxon>Mytilus</taxon>
    </lineage>
</organism>
<accession>A0A8S3VI50</accession>
<dbReference type="SUPFAM" id="SSF52540">
    <property type="entry name" value="P-loop containing nucleoside triphosphate hydrolases"/>
    <property type="match status" value="1"/>
</dbReference>
<dbReference type="SUPFAM" id="SSF49265">
    <property type="entry name" value="Fibronectin type III"/>
    <property type="match status" value="1"/>
</dbReference>
<evidence type="ECO:0000313" key="3">
    <source>
        <dbReference type="Proteomes" id="UP000683360"/>
    </source>
</evidence>
<dbReference type="InterPro" id="IPR036116">
    <property type="entry name" value="FN3_sf"/>
</dbReference>
<dbReference type="EMBL" id="CAJPWZ010003330">
    <property type="protein sequence ID" value="CAG2257483.1"/>
    <property type="molecule type" value="Genomic_DNA"/>
</dbReference>
<gene>
    <name evidence="2" type="ORF">MEDL_68740</name>
</gene>
<dbReference type="InterPro" id="IPR003961">
    <property type="entry name" value="FN3_dom"/>
</dbReference>
<dbReference type="OrthoDB" id="8954335at2759"/>
<dbReference type="AlphaFoldDB" id="A0A8S3VI50"/>
<dbReference type="Pfam" id="PF15663">
    <property type="entry name" value="zf-CCCH_3"/>
    <property type="match status" value="1"/>
</dbReference>
<reference evidence="2" key="1">
    <citation type="submission" date="2021-03" db="EMBL/GenBank/DDBJ databases">
        <authorList>
            <person name="Bekaert M."/>
        </authorList>
    </citation>
    <scope>NUCLEOTIDE SEQUENCE</scope>
</reference>
<comment type="caution">
    <text evidence="2">The sequence shown here is derived from an EMBL/GenBank/DDBJ whole genome shotgun (WGS) entry which is preliminary data.</text>
</comment>
<sequence>MIVIITTTLVQDVKRHSVVKQQQKKRELIPCYHETQPSGCTRPGCPFKHSKPDSATRYKYEDTLSATHAMAPVENGSDFWEPSPSPSDLICLICYSNSIMLSWTEPDEINGYINGYKIVYRERIMGSSRWKSVKTKSKQTVYTVNYLKGDTRYEFKICTVDRDGEDGSFSHPAVEFKTKPSLAHHVKASAKRLGHSDPERYKIPFQKTKGGTNNAAKTQKYHFGKEIPGITGKTIMLLGATGSGKSKLLDGMINYIFGVSWDDNFRLKMVELSDAEKTRYTDQTQSQTEWITSYTVSSLSGSNLDYDLQIVDTPGFGNTRDLVRDIDIVDRIREFINTSQGNMYLDGICFVVQAPLVRLTSPQISCFDAILSIFDQDCVNNIYVFVTFADGNEPLVLDALRSAKVPFKKFYKFNNSALFISTQDSQESEFGSLYWKMGMDSFRLFFDDLQFAQTKRKTKQK</sequence>